<sequence length="284" mass="32365">MNAEMERQWIEKAVCGDKEALEALLSSVQDLVFNLSLRMLGTVLDAEDATQEILIQVMTHLSSFRQESSLSTWVFRIAVNHLKHYRKGMFARQSLSFEMYGEDIVSGRERDVADLRSGVDKALLEQELKLSCSNVMLQCLSPEERAVYILGTMFRVDSRIAAEILETTPEAYRQRLSRVRAKMGAFLREYCGLSGTGMCSCERRTNYAVATHRLNPARLDYSEMEPCRYDELISCTNAMEQLDDLSQIFLSFSAYRTPKHMSDWIRKMMAGEAFSALAGKEEAK</sequence>
<dbReference type="SUPFAM" id="SSF88946">
    <property type="entry name" value="Sigma2 domain of RNA polymerase sigma factors"/>
    <property type="match status" value="1"/>
</dbReference>
<dbReference type="PANTHER" id="PTHR43133">
    <property type="entry name" value="RNA POLYMERASE ECF-TYPE SIGMA FACTO"/>
    <property type="match status" value="1"/>
</dbReference>
<evidence type="ECO:0000313" key="5">
    <source>
        <dbReference type="EMBL" id="MEQ2441487.1"/>
    </source>
</evidence>
<dbReference type="InterPro" id="IPR007627">
    <property type="entry name" value="RNA_pol_sigma70_r2"/>
</dbReference>
<protein>
    <submittedName>
        <fullName evidence="5">RNA polymerase sigma factor</fullName>
    </submittedName>
</protein>
<proteinExistence type="predicted"/>
<dbReference type="EMBL" id="JBBMFD010000026">
    <property type="protein sequence ID" value="MEQ2441487.1"/>
    <property type="molecule type" value="Genomic_DNA"/>
</dbReference>
<dbReference type="InterPro" id="IPR039425">
    <property type="entry name" value="RNA_pol_sigma-70-like"/>
</dbReference>
<keyword evidence="2" id="KW-0731">Sigma factor</keyword>
<keyword evidence="1" id="KW-0805">Transcription regulation</keyword>
<feature type="domain" description="RNA polymerase sigma-70 region 2" evidence="4">
    <location>
        <begin position="26"/>
        <end position="86"/>
    </location>
</feature>
<evidence type="ECO:0000313" key="6">
    <source>
        <dbReference type="Proteomes" id="UP001489509"/>
    </source>
</evidence>
<dbReference type="RefSeq" id="WP_349220598.1">
    <property type="nucleotide sequence ID" value="NZ_JBBMFD010000026.1"/>
</dbReference>
<evidence type="ECO:0000259" key="4">
    <source>
        <dbReference type="Pfam" id="PF04542"/>
    </source>
</evidence>
<organism evidence="5 6">
    <name type="scientific">Solibaculum intestinale</name>
    <dbReference type="NCBI Taxonomy" id="3133165"/>
    <lineage>
        <taxon>Bacteria</taxon>
        <taxon>Bacillati</taxon>
        <taxon>Bacillota</taxon>
        <taxon>Clostridia</taxon>
        <taxon>Eubacteriales</taxon>
        <taxon>Oscillospiraceae</taxon>
        <taxon>Solibaculum</taxon>
    </lineage>
</organism>
<evidence type="ECO:0000256" key="1">
    <source>
        <dbReference type="ARBA" id="ARBA00023015"/>
    </source>
</evidence>
<dbReference type="PANTHER" id="PTHR43133:SF51">
    <property type="entry name" value="RNA POLYMERASE SIGMA FACTOR"/>
    <property type="match status" value="1"/>
</dbReference>
<dbReference type="NCBIfam" id="TIGR02937">
    <property type="entry name" value="sigma70-ECF"/>
    <property type="match status" value="1"/>
</dbReference>
<keyword evidence="6" id="KW-1185">Reference proteome</keyword>
<reference evidence="5 6" key="1">
    <citation type="submission" date="2024-03" db="EMBL/GenBank/DDBJ databases">
        <title>Human intestinal bacterial collection.</title>
        <authorList>
            <person name="Pauvert C."/>
            <person name="Hitch T.C.A."/>
            <person name="Clavel T."/>
        </authorList>
    </citation>
    <scope>NUCLEOTIDE SEQUENCE [LARGE SCALE GENOMIC DNA]</scope>
    <source>
        <strain evidence="5 6">CLA-JM-H44</strain>
    </source>
</reference>
<comment type="caution">
    <text evidence="5">The sequence shown here is derived from an EMBL/GenBank/DDBJ whole genome shotgun (WGS) entry which is preliminary data.</text>
</comment>
<dbReference type="InterPro" id="IPR013325">
    <property type="entry name" value="RNA_pol_sigma_r2"/>
</dbReference>
<accession>A0ABV1E2F9</accession>
<evidence type="ECO:0000256" key="2">
    <source>
        <dbReference type="ARBA" id="ARBA00023082"/>
    </source>
</evidence>
<dbReference type="Gene3D" id="1.10.1740.10">
    <property type="match status" value="1"/>
</dbReference>
<keyword evidence="3" id="KW-0804">Transcription</keyword>
<gene>
    <name evidence="5" type="ORF">WMO26_11675</name>
</gene>
<name>A0ABV1E2F9_9FIRM</name>
<dbReference type="Proteomes" id="UP001489509">
    <property type="component" value="Unassembled WGS sequence"/>
</dbReference>
<dbReference type="InterPro" id="IPR014284">
    <property type="entry name" value="RNA_pol_sigma-70_dom"/>
</dbReference>
<evidence type="ECO:0000256" key="3">
    <source>
        <dbReference type="ARBA" id="ARBA00023163"/>
    </source>
</evidence>
<dbReference type="Pfam" id="PF04542">
    <property type="entry name" value="Sigma70_r2"/>
    <property type="match status" value="1"/>
</dbReference>